<feature type="region of interest" description="Disordered" evidence="1">
    <location>
        <begin position="21"/>
        <end position="47"/>
    </location>
</feature>
<dbReference type="Proteomes" id="UP001642360">
    <property type="component" value="Unassembled WGS sequence"/>
</dbReference>
<comment type="caution">
    <text evidence="2">The sequence shown here is derived from an EMBL/GenBank/DDBJ whole genome shotgun (WGS) entry which is preliminary data.</text>
</comment>
<gene>
    <name evidence="2" type="ORF">ILEXP_LOCUS11609</name>
</gene>
<proteinExistence type="predicted"/>
<evidence type="ECO:0000313" key="3">
    <source>
        <dbReference type="Proteomes" id="UP001642360"/>
    </source>
</evidence>
<evidence type="ECO:0000256" key="1">
    <source>
        <dbReference type="SAM" id="MobiDB-lite"/>
    </source>
</evidence>
<dbReference type="EMBL" id="CAUOFW020001346">
    <property type="protein sequence ID" value="CAK9143872.1"/>
    <property type="molecule type" value="Genomic_DNA"/>
</dbReference>
<protein>
    <submittedName>
        <fullName evidence="2">Uncharacterized protein</fullName>
    </submittedName>
</protein>
<evidence type="ECO:0000313" key="2">
    <source>
        <dbReference type="EMBL" id="CAK9143872.1"/>
    </source>
</evidence>
<reference evidence="2 3" key="1">
    <citation type="submission" date="2024-02" db="EMBL/GenBank/DDBJ databases">
        <authorList>
            <person name="Vignale AGUSTIN F."/>
            <person name="Sosa J E."/>
            <person name="Modenutti C."/>
        </authorList>
    </citation>
    <scope>NUCLEOTIDE SEQUENCE [LARGE SCALE GENOMIC DNA]</scope>
</reference>
<organism evidence="2 3">
    <name type="scientific">Ilex paraguariensis</name>
    <name type="common">yerba mate</name>
    <dbReference type="NCBI Taxonomy" id="185542"/>
    <lineage>
        <taxon>Eukaryota</taxon>
        <taxon>Viridiplantae</taxon>
        <taxon>Streptophyta</taxon>
        <taxon>Embryophyta</taxon>
        <taxon>Tracheophyta</taxon>
        <taxon>Spermatophyta</taxon>
        <taxon>Magnoliopsida</taxon>
        <taxon>eudicotyledons</taxon>
        <taxon>Gunneridae</taxon>
        <taxon>Pentapetalae</taxon>
        <taxon>asterids</taxon>
        <taxon>campanulids</taxon>
        <taxon>Aquifoliales</taxon>
        <taxon>Aquifoliaceae</taxon>
        <taxon>Ilex</taxon>
    </lineage>
</organism>
<accession>A0ABC8RGF2</accession>
<sequence>MTASFVTLRLRREKASHVRLGGEWVGPGTTLRSKGDRDPHPEPMTPLHRPFGLLPNYCNAILSEQCNLGRPIRI</sequence>
<name>A0ABC8RGF2_9AQUA</name>
<dbReference type="AlphaFoldDB" id="A0ABC8RGF2"/>
<keyword evidence="3" id="KW-1185">Reference proteome</keyword>